<proteinExistence type="predicted"/>
<dbReference type="InterPro" id="IPR045851">
    <property type="entry name" value="AMP-bd_C_sf"/>
</dbReference>
<feature type="domain" description="AMP-dependent synthetase/ligase" evidence="3">
    <location>
        <begin position="660"/>
        <end position="1035"/>
    </location>
</feature>
<keyword evidence="5" id="KW-1185">Reference proteome</keyword>
<accession>A0ABP0QZC9</accession>
<dbReference type="EMBL" id="CAXAMN010025139">
    <property type="protein sequence ID" value="CAK9092933.1"/>
    <property type="molecule type" value="Genomic_DNA"/>
</dbReference>
<evidence type="ECO:0000256" key="1">
    <source>
        <dbReference type="SAM" id="Coils"/>
    </source>
</evidence>
<dbReference type="Gene3D" id="3.30.300.30">
    <property type="match status" value="1"/>
</dbReference>
<dbReference type="Gene3D" id="3.40.50.12780">
    <property type="entry name" value="N-terminal domain of ligase-like"/>
    <property type="match status" value="1"/>
</dbReference>
<dbReference type="InterPro" id="IPR042099">
    <property type="entry name" value="ANL_N_sf"/>
</dbReference>
<comment type="caution">
    <text evidence="4">The sequence shown here is derived from an EMBL/GenBank/DDBJ whole genome shotgun (WGS) entry which is preliminary data.</text>
</comment>
<protein>
    <recommendedName>
        <fullName evidence="3">AMP-dependent synthetase/ligase domain-containing protein</fullName>
    </recommendedName>
</protein>
<dbReference type="InterPro" id="IPR000873">
    <property type="entry name" value="AMP-dep_synth/lig_dom"/>
</dbReference>
<keyword evidence="1" id="KW-0175">Coiled coil</keyword>
<sequence>MSGWRWCGSRDVKEFVLESQERFSQVLAERAKVIAENNKKGDLPGAQSAQFLSMLESLFEKEAKRMEIDMKGQLRQHSSLVKENEEQIRKEGQLQEKILQGDQRRELVMQKLDEKGKLSRELLEKKHQQSKELQEKLEKDHQEKQASYAKEMLAEEERLARFMEERKVLNLEKTAIFRERVLQMKEKTELLQEERRLEGEKRLQDIEVKIDNVAKRREEEQKQRQLRSEEQHLHLMDVREAKSRIDRVDGYRRQELREQIHSNVERIETLLALKDQLLDQRKGRNTKVESTRGSRGLCLRDIQPGPGTYEAPPTCLHELPAARIGKSKVPGLVDEAIKGTRHNPAPGSYDTILLPNGDRLNQPSGGEFNKRNRDSFLDECIRLKNDIPAPGRYDLKSVLEKGAVRMSRERIVDENLDKHSAKRYPSWARPSTETPGPAGYSVDDYTRKEVMRRAQKSLPNLTRDMLRFETVPGVETRDQSTVYPSLPSGDQSRSKMFKAPKTVFDQSPQAVFPGSAGSAGGAHVKLHVEGDIDELARYSRRHRAESEGRRWWRATVDHLQLLAHTNSTGAIYMGPGLRFTGYYMHGLDSESHMTYDKAAASQEAQSATKRLDRWSVLGLVTQIPHFVQRCSTGTHDPDELVAYAPGQVRVRTTPDGRHWETARESPEATAVVCGESCEVALSYQGLVSRSSCWSVHLASSQVERGRAALFAERTQVDFLPLILALARCGWSFVLLSTDLPDAERQEARNAFLLEHLGIDLVVAAPEHHPVETRARQFCWTRAQELGVPWLALDPAQASGVQEATAAERGGGLFPPAAAERLLALMCTGGSQRLKIVKVTHQMMLAEQSGYRELVHAHRVECSRHPRVLQQHRSFWAAAVLGQLSLAVALRGTAVLCHVELEQLRSVVSSEEIEVVGLVPDQLGSLLEDLPSCLRLILSWAERLPQPLAAMAAAQQAKAPRKLVLLELLIATEYWLSFAGDALADAVGEIPPSQRRGTVFHPLKTVDFVVLDEADHVLREGLGELCLSGPMVTTGYCPEDEAVWVTVEGQSFFRTRDLVQLLDGGDGRFIYHGRKDRATKWHGQWLDLAQLEKRIQDLEGVREACLVEHGAELHVFGVLQCSHRAAELPRQMQTLQTLRQLLPWPCAVHLRQRLPRSAAGKMDVQALEASLTSCGAATAKEADAQRFGQTCRRHLGLMLGALLLTLNGEALVHWMVRRRGRIQWLRPLSLAFAWLALAYGDSAERPGPFSRLGVLLVLHALPGTAMRQLRWALALGGLLLARREGRAASWPLVFWCGIGTSLDFELTSAFRHGMLYGLLRHARWSADWLNEAIHQLLSRATPPFAFRLSLLRRQRRRWGTTSRSTSCQWEEYPKSERDQLYYDQWIAQSLEKAEAPAAPAPGLPGPRRAPPAPTSDDAIAVTFSRGAVDWALQVLAPSASASASSSAVPALNARAERVLNVLEQAVPGLDPDASLIGLDSLKASFLSSALHKRCGLRLSGQQVRQASSLRALADLATAVPMPPARRERTPEKAEEYRIWFTPGQYQPMSPWLTRSNRFARPDAALLQRATAALQQRHPALRATCEGPMALRAFVLTVSVLLCAADEVGLFGPLAQLRRVLGRALLRVWPKVKVPSAKTPEQRPVATNALDVGYAPRSKALDLSAPFDVVDLYGGQQELEKKMHSRTMCPPFEVILLQLHLPIEGVWDCEGGHISIFREGEDLVYVDPIRWRSAKLHPASSAWLLQGRLQQDGEVFLRFPTPEELQGCFCLRPQGTWHRFHASRIAQRHDSLETFSFVMIQCYHAFGDGYCYSPLASDLFEAYEAVTSQEKADQLMQPGPRDGTGEALAVLQRRLEETLLAGPDPSRASLRGNLWSAWFNGYSSHLSIEGETLAVLKAIAGRYSIPMNYLLLAIVIAAKARASHEMEVDLTLYVPMRDGMEAGMVGLFADWRDVSVAAPWDGTVLQLLLEVYDVLRLRRWKVFNPLRKAERTVVNFDLRDPRALSTAGFVQVPEAFWRSPYRANWNQWEWLHQPLQFDVVEEHSERWCIHARMSYQHYPPQWRRRWIQGIQDATYDAVFQPWQQVHKPFE</sequence>
<evidence type="ECO:0000259" key="3">
    <source>
        <dbReference type="Pfam" id="PF00501"/>
    </source>
</evidence>
<feature type="coiled-coil region" evidence="1">
    <location>
        <begin position="119"/>
        <end position="172"/>
    </location>
</feature>
<dbReference type="InterPro" id="IPR052091">
    <property type="entry name" value="Beta-ala_Activ/Resist"/>
</dbReference>
<dbReference type="Proteomes" id="UP001642484">
    <property type="component" value="Unassembled WGS sequence"/>
</dbReference>
<reference evidence="4 5" key="1">
    <citation type="submission" date="2024-02" db="EMBL/GenBank/DDBJ databases">
        <authorList>
            <person name="Chen Y."/>
            <person name="Shah S."/>
            <person name="Dougan E. K."/>
            <person name="Thang M."/>
            <person name="Chan C."/>
        </authorList>
    </citation>
    <scope>NUCLEOTIDE SEQUENCE [LARGE SCALE GENOMIC DNA]</scope>
</reference>
<dbReference type="PANTHER" id="PTHR44394">
    <property type="entry name" value="BETA-ALANINE-ACTIVATING ENZYME"/>
    <property type="match status" value="1"/>
</dbReference>
<evidence type="ECO:0000313" key="5">
    <source>
        <dbReference type="Proteomes" id="UP001642484"/>
    </source>
</evidence>
<dbReference type="SUPFAM" id="SSF56801">
    <property type="entry name" value="Acetyl-CoA synthetase-like"/>
    <property type="match status" value="1"/>
</dbReference>
<gene>
    <name evidence="4" type="ORF">CCMP2556_LOCUS44453</name>
</gene>
<evidence type="ECO:0000256" key="2">
    <source>
        <dbReference type="SAM" id="MobiDB-lite"/>
    </source>
</evidence>
<dbReference type="PANTHER" id="PTHR44394:SF1">
    <property type="entry name" value="BETA-ALANINE-ACTIVATING ENZYME"/>
    <property type="match status" value="1"/>
</dbReference>
<evidence type="ECO:0000313" key="4">
    <source>
        <dbReference type="EMBL" id="CAK9092933.1"/>
    </source>
</evidence>
<feature type="region of interest" description="Disordered" evidence="2">
    <location>
        <begin position="338"/>
        <end position="371"/>
    </location>
</feature>
<name>A0ABP0QZC9_9DINO</name>
<organism evidence="4 5">
    <name type="scientific">Durusdinium trenchii</name>
    <dbReference type="NCBI Taxonomy" id="1381693"/>
    <lineage>
        <taxon>Eukaryota</taxon>
        <taxon>Sar</taxon>
        <taxon>Alveolata</taxon>
        <taxon>Dinophyceae</taxon>
        <taxon>Suessiales</taxon>
        <taxon>Symbiodiniaceae</taxon>
        <taxon>Durusdinium</taxon>
    </lineage>
</organism>
<dbReference type="Pfam" id="PF00501">
    <property type="entry name" value="AMP-binding"/>
    <property type="match status" value="1"/>
</dbReference>